<comment type="function">
    <text evidence="9">Plays a role in mitochondrial and peroxisomal fission. Promotes the recruitment and association of the fission mediator dynamin-related protein 1 (DNM1L) to the mitochondrial surface.</text>
</comment>
<dbReference type="OrthoDB" id="5986838at2759"/>
<evidence type="ECO:0000256" key="5">
    <source>
        <dbReference type="ARBA" id="ARBA00023054"/>
    </source>
</evidence>
<sequence>MSSSDTSPVKSRFSGSDLDFFSNQFDPSFTAEISNRMRVPKKLRVVGGHEVEGGDDNVGGSGAGIGGGNEVNGNWRARRDGGDKAQMQVPDRIIVTGQEQHVGAKAMPRELQLETVVMPPDPETIRIQTPPRSITLHSQSSNGPHQNQHSRRGDSDSSNYKSDDDDETLTVEKDDSGRFGLLTSGHGGGISSGGGGMGYNSYGVGLAISSGAGGGADSSVAVIRRGQRSVANASYGDLDENDEIDHLREQLSRMNRRLLAVEEDSVERKERERYLVMAGILYVAYKTCAWLFKTGSPHH</sequence>
<comment type="similarity">
    <text evidence="1 9">Belongs to the Tango11 family.</text>
</comment>
<accession>A0A226EQB7</accession>
<evidence type="ECO:0000256" key="6">
    <source>
        <dbReference type="ARBA" id="ARBA00023128"/>
    </source>
</evidence>
<gene>
    <name evidence="12" type="ORF">Fcan01_05039</name>
</gene>
<dbReference type="Proteomes" id="UP000198287">
    <property type="component" value="Unassembled WGS sequence"/>
</dbReference>
<keyword evidence="7" id="KW-0472">Membrane</keyword>
<evidence type="ECO:0000256" key="1">
    <source>
        <dbReference type="ARBA" id="ARBA00009806"/>
    </source>
</evidence>
<protein>
    <recommendedName>
        <fullName evidence="9">Mitochondrial fission factor</fullName>
    </recommendedName>
</protein>
<dbReference type="GO" id="GO:0005741">
    <property type="term" value="C:mitochondrial outer membrane"/>
    <property type="evidence" value="ECO:0007669"/>
    <property type="project" value="UniProtKB-SubCell"/>
</dbReference>
<keyword evidence="2" id="KW-0812">Transmembrane</keyword>
<feature type="domain" description="Mff-like" evidence="11">
    <location>
        <begin position="24"/>
        <end position="150"/>
    </location>
</feature>
<evidence type="ECO:0000256" key="7">
    <source>
        <dbReference type="ARBA" id="ARBA00023136"/>
    </source>
</evidence>
<dbReference type="PANTHER" id="PTHR16501:SF6">
    <property type="entry name" value="TRANSPORT AND GOLGI ORGANIZATION PROTEIN 11"/>
    <property type="match status" value="1"/>
</dbReference>
<evidence type="ECO:0000256" key="10">
    <source>
        <dbReference type="SAM" id="MobiDB-lite"/>
    </source>
</evidence>
<evidence type="ECO:0000256" key="3">
    <source>
        <dbReference type="ARBA" id="ARBA00022787"/>
    </source>
</evidence>
<keyword evidence="13" id="KW-1185">Reference proteome</keyword>
<dbReference type="EMBL" id="LNIX01000002">
    <property type="protein sequence ID" value="OXA59244.1"/>
    <property type="molecule type" value="Genomic_DNA"/>
</dbReference>
<dbReference type="AlphaFoldDB" id="A0A226EQB7"/>
<keyword evidence="4" id="KW-1133">Transmembrane helix</keyword>
<evidence type="ECO:0000256" key="9">
    <source>
        <dbReference type="RuleBase" id="RU368040"/>
    </source>
</evidence>
<dbReference type="GO" id="GO:0090141">
    <property type="term" value="P:positive regulation of mitochondrial fission"/>
    <property type="evidence" value="ECO:0007669"/>
    <property type="project" value="UniProtKB-UniRule"/>
</dbReference>
<keyword evidence="5" id="KW-0175">Coiled coil</keyword>
<keyword evidence="3 9" id="KW-1000">Mitochondrion outer membrane</keyword>
<comment type="caution">
    <text evidence="12">The sequence shown here is derived from an EMBL/GenBank/DDBJ whole genome shotgun (WGS) entry which is preliminary data.</text>
</comment>
<dbReference type="InterPro" id="IPR008518">
    <property type="entry name" value="Mff/Tango-11"/>
</dbReference>
<organism evidence="12 13">
    <name type="scientific">Folsomia candida</name>
    <name type="common">Springtail</name>
    <dbReference type="NCBI Taxonomy" id="158441"/>
    <lineage>
        <taxon>Eukaryota</taxon>
        <taxon>Metazoa</taxon>
        <taxon>Ecdysozoa</taxon>
        <taxon>Arthropoda</taxon>
        <taxon>Hexapoda</taxon>
        <taxon>Collembola</taxon>
        <taxon>Entomobryomorpha</taxon>
        <taxon>Isotomoidea</taxon>
        <taxon>Isotomidae</taxon>
        <taxon>Proisotominae</taxon>
        <taxon>Folsomia</taxon>
    </lineage>
</organism>
<evidence type="ECO:0000313" key="13">
    <source>
        <dbReference type="Proteomes" id="UP000198287"/>
    </source>
</evidence>
<keyword evidence="6 9" id="KW-0496">Mitochondrion</keyword>
<evidence type="ECO:0000256" key="8">
    <source>
        <dbReference type="ARBA" id="ARBA00023140"/>
    </source>
</evidence>
<feature type="compositionally biased region" description="Gly residues" evidence="10">
    <location>
        <begin position="56"/>
        <end position="70"/>
    </location>
</feature>
<dbReference type="Pfam" id="PF05644">
    <property type="entry name" value="Miff"/>
    <property type="match status" value="2"/>
</dbReference>
<feature type="domain" description="Mff-like" evidence="11">
    <location>
        <begin position="235"/>
        <end position="291"/>
    </location>
</feature>
<feature type="region of interest" description="Disordered" evidence="10">
    <location>
        <begin position="50"/>
        <end position="85"/>
    </location>
</feature>
<feature type="region of interest" description="Disordered" evidence="10">
    <location>
        <begin position="134"/>
        <end position="180"/>
    </location>
</feature>
<evidence type="ECO:0000259" key="11">
    <source>
        <dbReference type="Pfam" id="PF05644"/>
    </source>
</evidence>
<dbReference type="GO" id="GO:0000266">
    <property type="term" value="P:mitochondrial fission"/>
    <property type="evidence" value="ECO:0007669"/>
    <property type="project" value="UniProtKB-UniRule"/>
</dbReference>
<proteinExistence type="inferred from homology"/>
<dbReference type="InterPro" id="IPR039433">
    <property type="entry name" value="Mff-like_dom"/>
</dbReference>
<feature type="compositionally biased region" description="Polar residues" evidence="10">
    <location>
        <begin position="134"/>
        <end position="147"/>
    </location>
</feature>
<keyword evidence="8 9" id="KW-0576">Peroxisome</keyword>
<dbReference type="OMA" id="RINGFRD"/>
<dbReference type="GO" id="GO:0090314">
    <property type="term" value="P:positive regulation of protein targeting to membrane"/>
    <property type="evidence" value="ECO:0007669"/>
    <property type="project" value="UniProtKB-UniRule"/>
</dbReference>
<comment type="subcellular location">
    <subcellularLocation>
        <location evidence="9">Mitochondrion outer membrane</location>
        <topology evidence="9">Single-pass type IV membrane protein</topology>
    </subcellularLocation>
    <subcellularLocation>
        <location evidence="9">Peroxisome</location>
    </subcellularLocation>
</comment>
<reference evidence="12 13" key="1">
    <citation type="submission" date="2015-12" db="EMBL/GenBank/DDBJ databases">
        <title>The genome of Folsomia candida.</title>
        <authorList>
            <person name="Faddeeva A."/>
            <person name="Derks M.F."/>
            <person name="Anvar Y."/>
            <person name="Smit S."/>
            <person name="Van Straalen N."/>
            <person name="Roelofs D."/>
        </authorList>
    </citation>
    <scope>NUCLEOTIDE SEQUENCE [LARGE SCALE GENOMIC DNA]</scope>
    <source>
        <strain evidence="12 13">VU population</strain>
        <tissue evidence="12">Whole body</tissue>
    </source>
</reference>
<evidence type="ECO:0000256" key="4">
    <source>
        <dbReference type="ARBA" id="ARBA00022989"/>
    </source>
</evidence>
<evidence type="ECO:0000313" key="12">
    <source>
        <dbReference type="EMBL" id="OXA59244.1"/>
    </source>
</evidence>
<dbReference type="GO" id="GO:0005777">
    <property type="term" value="C:peroxisome"/>
    <property type="evidence" value="ECO:0007669"/>
    <property type="project" value="UniProtKB-SubCell"/>
</dbReference>
<name>A0A226EQB7_FOLCA</name>
<evidence type="ECO:0000256" key="2">
    <source>
        <dbReference type="ARBA" id="ARBA00022692"/>
    </source>
</evidence>
<dbReference type="PANTHER" id="PTHR16501">
    <property type="entry name" value="TRANSPORT AND GOLGI ORGANIZATION PROTEIN 11"/>
    <property type="match status" value="1"/>
</dbReference>
<dbReference type="STRING" id="158441.A0A226EQB7"/>